<dbReference type="AlphaFoldDB" id="C3Z7Z1"/>
<sequence length="135" mass="15277">MKTVANSGGLFGSEVLFYERNRHLRCSIVKLGKLYSQKEWSQDDLGRQYPACKNGESRWILFSSPNWAMFSQNKPENSPLPRMSQLTIQLARPEADVLDWCVGGPAWGQHASCPLRKAREDEQLPSVSPTLIQVN</sequence>
<gene>
    <name evidence="1" type="ORF">BRAFLDRAFT_96826</name>
</gene>
<dbReference type="InParanoid" id="C3Z7Z1"/>
<reference evidence="1" key="1">
    <citation type="journal article" date="2008" name="Nature">
        <title>The amphioxus genome and the evolution of the chordate karyotype.</title>
        <authorList>
            <consortium name="US DOE Joint Genome Institute (JGI-PGF)"/>
            <person name="Putnam N.H."/>
            <person name="Butts T."/>
            <person name="Ferrier D.E.K."/>
            <person name="Furlong R.F."/>
            <person name="Hellsten U."/>
            <person name="Kawashima T."/>
            <person name="Robinson-Rechavi M."/>
            <person name="Shoguchi E."/>
            <person name="Terry A."/>
            <person name="Yu J.-K."/>
            <person name="Benito-Gutierrez E.L."/>
            <person name="Dubchak I."/>
            <person name="Garcia-Fernandez J."/>
            <person name="Gibson-Brown J.J."/>
            <person name="Grigoriev I.V."/>
            <person name="Horton A.C."/>
            <person name="de Jong P.J."/>
            <person name="Jurka J."/>
            <person name="Kapitonov V.V."/>
            <person name="Kohara Y."/>
            <person name="Kuroki Y."/>
            <person name="Lindquist E."/>
            <person name="Lucas S."/>
            <person name="Osoegawa K."/>
            <person name="Pennacchio L.A."/>
            <person name="Salamov A.A."/>
            <person name="Satou Y."/>
            <person name="Sauka-Spengler T."/>
            <person name="Schmutz J."/>
            <person name="Shin-I T."/>
            <person name="Toyoda A."/>
            <person name="Bronner-Fraser M."/>
            <person name="Fujiyama A."/>
            <person name="Holland L.Z."/>
            <person name="Holland P.W.H."/>
            <person name="Satoh N."/>
            <person name="Rokhsar D.S."/>
        </authorList>
    </citation>
    <scope>NUCLEOTIDE SEQUENCE [LARGE SCALE GENOMIC DNA]</scope>
    <source>
        <strain evidence="1">S238N-H82</strain>
        <tissue evidence="1">Testes</tissue>
    </source>
</reference>
<name>C3Z7Z1_BRAFL</name>
<organism>
    <name type="scientific">Branchiostoma floridae</name>
    <name type="common">Florida lancelet</name>
    <name type="synonym">Amphioxus</name>
    <dbReference type="NCBI Taxonomy" id="7739"/>
    <lineage>
        <taxon>Eukaryota</taxon>
        <taxon>Metazoa</taxon>
        <taxon>Chordata</taxon>
        <taxon>Cephalochordata</taxon>
        <taxon>Leptocardii</taxon>
        <taxon>Amphioxiformes</taxon>
        <taxon>Branchiostomatidae</taxon>
        <taxon>Branchiostoma</taxon>
    </lineage>
</organism>
<proteinExistence type="predicted"/>
<dbReference type="EMBL" id="GG666592">
    <property type="protein sequence ID" value="EEN51305.1"/>
    <property type="molecule type" value="Genomic_DNA"/>
</dbReference>
<protein>
    <submittedName>
        <fullName evidence="1">Uncharacterized protein</fullName>
    </submittedName>
</protein>
<evidence type="ECO:0000313" key="1">
    <source>
        <dbReference type="EMBL" id="EEN51305.1"/>
    </source>
</evidence>
<accession>C3Z7Z1</accession>